<keyword evidence="2" id="KW-1185">Reference proteome</keyword>
<protein>
    <submittedName>
        <fullName evidence="1">Uncharacterized protein</fullName>
    </submittedName>
</protein>
<accession>A0AAW0FX78</accession>
<proteinExistence type="predicted"/>
<dbReference type="AlphaFoldDB" id="A0AAW0FX78"/>
<evidence type="ECO:0000313" key="2">
    <source>
        <dbReference type="Proteomes" id="UP001385951"/>
    </source>
</evidence>
<organism evidence="1 2">
    <name type="scientific">Cerrena zonata</name>
    <dbReference type="NCBI Taxonomy" id="2478898"/>
    <lineage>
        <taxon>Eukaryota</taxon>
        <taxon>Fungi</taxon>
        <taxon>Dikarya</taxon>
        <taxon>Basidiomycota</taxon>
        <taxon>Agaricomycotina</taxon>
        <taxon>Agaricomycetes</taxon>
        <taxon>Polyporales</taxon>
        <taxon>Cerrenaceae</taxon>
        <taxon>Cerrena</taxon>
    </lineage>
</organism>
<dbReference type="Proteomes" id="UP001385951">
    <property type="component" value="Unassembled WGS sequence"/>
</dbReference>
<name>A0AAW0FX78_9APHY</name>
<gene>
    <name evidence="1" type="ORF">QCA50_012030</name>
</gene>
<comment type="caution">
    <text evidence="1">The sequence shown here is derived from an EMBL/GenBank/DDBJ whole genome shotgun (WGS) entry which is preliminary data.</text>
</comment>
<sequence>MKGFNTQIKGLANLGDELSEKFMKATSWFNKSKTKEEAKDIEVPKTTEELASEENALGDIIKNITKSSENQDPDDIIKKKSLNQVELIIHYQWQSVLMCHILKIKIQQVL</sequence>
<evidence type="ECO:0000313" key="1">
    <source>
        <dbReference type="EMBL" id="KAK7684787.1"/>
    </source>
</evidence>
<reference evidence="1 2" key="1">
    <citation type="submission" date="2022-09" db="EMBL/GenBank/DDBJ databases">
        <authorList>
            <person name="Palmer J.M."/>
        </authorList>
    </citation>
    <scope>NUCLEOTIDE SEQUENCE [LARGE SCALE GENOMIC DNA]</scope>
    <source>
        <strain evidence="1 2">DSM 7382</strain>
    </source>
</reference>
<dbReference type="EMBL" id="JASBNA010000023">
    <property type="protein sequence ID" value="KAK7684787.1"/>
    <property type="molecule type" value="Genomic_DNA"/>
</dbReference>